<evidence type="ECO:0000256" key="6">
    <source>
        <dbReference type="ARBA" id="ARBA00022692"/>
    </source>
</evidence>
<dbReference type="Proteomes" id="UP000199409">
    <property type="component" value="Unassembled WGS sequence"/>
</dbReference>
<evidence type="ECO:0000256" key="7">
    <source>
        <dbReference type="ARBA" id="ARBA00022779"/>
    </source>
</evidence>
<dbReference type="PANTHER" id="PTHR35091:SF2">
    <property type="entry name" value="FLAGELLAR PROTEIN FLIL"/>
    <property type="match status" value="1"/>
</dbReference>
<keyword evidence="8 10" id="KW-1133">Transmembrane helix</keyword>
<comment type="subcellular location">
    <subcellularLocation>
        <location evidence="2">Cell membrane</location>
        <topology evidence="2">Single-pass membrane protein</topology>
    </subcellularLocation>
</comment>
<dbReference type="GO" id="GO:0005886">
    <property type="term" value="C:plasma membrane"/>
    <property type="evidence" value="ECO:0007669"/>
    <property type="project" value="UniProtKB-SubCell"/>
</dbReference>
<dbReference type="GO" id="GO:0071978">
    <property type="term" value="P:bacterial-type flagellum-dependent swarming motility"/>
    <property type="evidence" value="ECO:0007669"/>
    <property type="project" value="TreeGrafter"/>
</dbReference>
<gene>
    <name evidence="11" type="ORF">SAMN05660420_00047</name>
</gene>
<keyword evidence="7 10" id="KW-0283">Flagellar rotation</keyword>
<protein>
    <recommendedName>
        <fullName evidence="10">Flagellar protein FliL</fullName>
    </recommendedName>
</protein>
<dbReference type="EMBL" id="FNQN01000001">
    <property type="protein sequence ID" value="SDZ74041.1"/>
    <property type="molecule type" value="Genomic_DNA"/>
</dbReference>
<evidence type="ECO:0000256" key="9">
    <source>
        <dbReference type="ARBA" id="ARBA00023136"/>
    </source>
</evidence>
<evidence type="ECO:0000313" key="12">
    <source>
        <dbReference type="Proteomes" id="UP000199409"/>
    </source>
</evidence>
<dbReference type="Pfam" id="PF03748">
    <property type="entry name" value="FliL"/>
    <property type="match status" value="1"/>
</dbReference>
<evidence type="ECO:0000256" key="2">
    <source>
        <dbReference type="ARBA" id="ARBA00004162"/>
    </source>
</evidence>
<dbReference type="GO" id="GO:0006935">
    <property type="term" value="P:chemotaxis"/>
    <property type="evidence" value="ECO:0007669"/>
    <property type="project" value="UniProtKB-KW"/>
</dbReference>
<keyword evidence="6 10" id="KW-0812">Transmembrane</keyword>
<organism evidence="11 12">
    <name type="scientific">Desulfuromusa kysingii</name>
    <dbReference type="NCBI Taxonomy" id="37625"/>
    <lineage>
        <taxon>Bacteria</taxon>
        <taxon>Pseudomonadati</taxon>
        <taxon>Thermodesulfobacteriota</taxon>
        <taxon>Desulfuromonadia</taxon>
        <taxon>Desulfuromonadales</taxon>
        <taxon>Geopsychrobacteraceae</taxon>
        <taxon>Desulfuromusa</taxon>
    </lineage>
</organism>
<evidence type="ECO:0000313" key="11">
    <source>
        <dbReference type="EMBL" id="SDZ74041.1"/>
    </source>
</evidence>
<keyword evidence="4 10" id="KW-1003">Cell membrane</keyword>
<keyword evidence="12" id="KW-1185">Reference proteome</keyword>
<keyword evidence="5 10" id="KW-0145">Chemotaxis</keyword>
<dbReference type="AlphaFoldDB" id="A0A1H3VH98"/>
<keyword evidence="9 10" id="KW-0472">Membrane</keyword>
<name>A0A1H3VH98_9BACT</name>
<sequence length="163" mass="17879">MAKKEAADTEKSGGSKKTLIIIVAVLVLLIGAGIGAFLFLGGEKEEKMSPEEEQAQLAMQAKSVGPMVNIDSFIINILDDQESRYLKAAITLEVDTEEAAMEINARMPQLKDAILLLIGNKTFGELNDLQGKIQLRAELINKVNSILLKGKVKRIYFTDFVVQ</sequence>
<keyword evidence="11" id="KW-0966">Cell projection</keyword>
<comment type="function">
    <text evidence="1 10">Controls the rotational direction of flagella during chemotaxis.</text>
</comment>
<dbReference type="GO" id="GO:0009425">
    <property type="term" value="C:bacterial-type flagellum basal body"/>
    <property type="evidence" value="ECO:0007669"/>
    <property type="project" value="InterPro"/>
</dbReference>
<dbReference type="STRING" id="37625.SAMN05660420_00047"/>
<evidence type="ECO:0000256" key="8">
    <source>
        <dbReference type="ARBA" id="ARBA00022989"/>
    </source>
</evidence>
<dbReference type="PANTHER" id="PTHR35091">
    <property type="entry name" value="FLAGELLAR PROTEIN FLIL"/>
    <property type="match status" value="1"/>
</dbReference>
<dbReference type="RefSeq" id="WP_092343929.1">
    <property type="nucleotide sequence ID" value="NZ_FNQN01000001.1"/>
</dbReference>
<reference evidence="11 12" key="1">
    <citation type="submission" date="2016-10" db="EMBL/GenBank/DDBJ databases">
        <authorList>
            <person name="de Groot N.N."/>
        </authorList>
    </citation>
    <scope>NUCLEOTIDE SEQUENCE [LARGE SCALE GENOMIC DNA]</scope>
    <source>
        <strain evidence="11 12">DSM 7343</strain>
    </source>
</reference>
<feature type="transmembrane region" description="Helical" evidence="10">
    <location>
        <begin position="20"/>
        <end position="40"/>
    </location>
</feature>
<proteinExistence type="inferred from homology"/>
<comment type="similarity">
    <text evidence="3 10">Belongs to the FliL family.</text>
</comment>
<accession>A0A1H3VH98</accession>
<evidence type="ECO:0000256" key="3">
    <source>
        <dbReference type="ARBA" id="ARBA00008281"/>
    </source>
</evidence>
<keyword evidence="11" id="KW-0282">Flagellum</keyword>
<evidence type="ECO:0000256" key="1">
    <source>
        <dbReference type="ARBA" id="ARBA00002254"/>
    </source>
</evidence>
<dbReference type="OrthoDB" id="9799777at2"/>
<evidence type="ECO:0000256" key="4">
    <source>
        <dbReference type="ARBA" id="ARBA00022475"/>
    </source>
</evidence>
<evidence type="ECO:0000256" key="5">
    <source>
        <dbReference type="ARBA" id="ARBA00022500"/>
    </source>
</evidence>
<dbReference type="InterPro" id="IPR005503">
    <property type="entry name" value="FliL"/>
</dbReference>
<keyword evidence="11" id="KW-0969">Cilium</keyword>
<evidence type="ECO:0000256" key="10">
    <source>
        <dbReference type="RuleBase" id="RU364125"/>
    </source>
</evidence>